<evidence type="ECO:0000313" key="2">
    <source>
        <dbReference type="Proteomes" id="UP000199701"/>
    </source>
</evidence>
<keyword evidence="2" id="KW-1185">Reference proteome</keyword>
<accession>A0A1I0MDT1</accession>
<dbReference type="EMBL" id="FOJI01000001">
    <property type="protein sequence ID" value="SEV85561.1"/>
    <property type="molecule type" value="Genomic_DNA"/>
</dbReference>
<dbReference type="RefSeq" id="WP_170841251.1">
    <property type="nucleotide sequence ID" value="NZ_FOJI01000001.1"/>
</dbReference>
<gene>
    <name evidence="1" type="ORF">SAMN05421659_101368</name>
</gene>
<dbReference type="STRING" id="99656.SAMN05421659_101368"/>
<evidence type="ECO:0000313" key="1">
    <source>
        <dbReference type="EMBL" id="SEV85561.1"/>
    </source>
</evidence>
<sequence length="47" mass="5485">MAKELELAKKLAVLGKLYCMLLLSENEYTAVKKRIMREYNVVSFMNT</sequence>
<reference evidence="1 2" key="1">
    <citation type="submission" date="2016-10" db="EMBL/GenBank/DDBJ databases">
        <authorList>
            <person name="de Groot N.N."/>
        </authorList>
    </citation>
    <scope>NUCLEOTIDE SEQUENCE [LARGE SCALE GENOMIC DNA]</scope>
    <source>
        <strain evidence="1 2">DSM 9179</strain>
    </source>
</reference>
<proteinExistence type="predicted"/>
<organism evidence="1 2">
    <name type="scientific">[Clostridium] fimetarium</name>
    <dbReference type="NCBI Taxonomy" id="99656"/>
    <lineage>
        <taxon>Bacteria</taxon>
        <taxon>Bacillati</taxon>
        <taxon>Bacillota</taxon>
        <taxon>Clostridia</taxon>
        <taxon>Lachnospirales</taxon>
        <taxon>Lachnospiraceae</taxon>
    </lineage>
</organism>
<name>A0A1I0MDT1_9FIRM</name>
<dbReference type="AlphaFoldDB" id="A0A1I0MDT1"/>
<dbReference type="Proteomes" id="UP000199701">
    <property type="component" value="Unassembled WGS sequence"/>
</dbReference>
<protein>
    <submittedName>
        <fullName evidence="1">Uncharacterized protein</fullName>
    </submittedName>
</protein>